<dbReference type="OrthoDB" id="258179at2"/>
<dbReference type="AlphaFoldDB" id="A0A5C5ZJD3"/>
<feature type="chain" id="PRO_5023017148" evidence="1">
    <location>
        <begin position="24"/>
        <end position="499"/>
    </location>
</feature>
<protein>
    <submittedName>
        <fullName evidence="2">Uncharacterized protein</fullName>
    </submittedName>
</protein>
<comment type="caution">
    <text evidence="2">The sequence shown here is derived from an EMBL/GenBank/DDBJ whole genome shotgun (WGS) entry which is preliminary data.</text>
</comment>
<evidence type="ECO:0000313" key="3">
    <source>
        <dbReference type="Proteomes" id="UP000315440"/>
    </source>
</evidence>
<proteinExistence type="predicted"/>
<gene>
    <name evidence="2" type="ORF">Mal64_30230</name>
</gene>
<dbReference type="EMBL" id="SJPQ01000003">
    <property type="protein sequence ID" value="TWT87484.1"/>
    <property type="molecule type" value="Genomic_DNA"/>
</dbReference>
<evidence type="ECO:0000256" key="1">
    <source>
        <dbReference type="SAM" id="SignalP"/>
    </source>
</evidence>
<keyword evidence="3" id="KW-1185">Reference proteome</keyword>
<organism evidence="2 3">
    <name type="scientific">Pseudobythopirellula maris</name>
    <dbReference type="NCBI Taxonomy" id="2527991"/>
    <lineage>
        <taxon>Bacteria</taxon>
        <taxon>Pseudomonadati</taxon>
        <taxon>Planctomycetota</taxon>
        <taxon>Planctomycetia</taxon>
        <taxon>Pirellulales</taxon>
        <taxon>Lacipirellulaceae</taxon>
        <taxon>Pseudobythopirellula</taxon>
    </lineage>
</organism>
<reference evidence="2 3" key="1">
    <citation type="submission" date="2019-02" db="EMBL/GenBank/DDBJ databases">
        <title>Deep-cultivation of Planctomycetes and their phenomic and genomic characterization uncovers novel biology.</title>
        <authorList>
            <person name="Wiegand S."/>
            <person name="Jogler M."/>
            <person name="Boedeker C."/>
            <person name="Pinto D."/>
            <person name="Vollmers J."/>
            <person name="Rivas-Marin E."/>
            <person name="Kohn T."/>
            <person name="Peeters S.H."/>
            <person name="Heuer A."/>
            <person name="Rast P."/>
            <person name="Oberbeckmann S."/>
            <person name="Bunk B."/>
            <person name="Jeske O."/>
            <person name="Meyerdierks A."/>
            <person name="Storesund J.E."/>
            <person name="Kallscheuer N."/>
            <person name="Luecker S."/>
            <person name="Lage O.M."/>
            <person name="Pohl T."/>
            <person name="Merkel B.J."/>
            <person name="Hornburger P."/>
            <person name="Mueller R.-W."/>
            <person name="Bruemmer F."/>
            <person name="Labrenz M."/>
            <person name="Spormann A.M."/>
            <person name="Op Den Camp H."/>
            <person name="Overmann J."/>
            <person name="Amann R."/>
            <person name="Jetten M.S.M."/>
            <person name="Mascher T."/>
            <person name="Medema M.H."/>
            <person name="Devos D.P."/>
            <person name="Kaster A.-K."/>
            <person name="Ovreas L."/>
            <person name="Rohde M."/>
            <person name="Galperin M.Y."/>
            <person name="Jogler C."/>
        </authorList>
    </citation>
    <scope>NUCLEOTIDE SEQUENCE [LARGE SCALE GENOMIC DNA]</scope>
    <source>
        <strain evidence="2 3">Mal64</strain>
    </source>
</reference>
<dbReference type="RefSeq" id="WP_146401662.1">
    <property type="nucleotide sequence ID" value="NZ_SJPQ01000003.1"/>
</dbReference>
<feature type="signal peptide" evidence="1">
    <location>
        <begin position="1"/>
        <end position="23"/>
    </location>
</feature>
<accession>A0A5C5ZJD3</accession>
<keyword evidence="1" id="KW-0732">Signal</keyword>
<dbReference type="Proteomes" id="UP000315440">
    <property type="component" value="Unassembled WGS sequence"/>
</dbReference>
<sequence precursor="true">MFLRHLPSLVMGCTLLTTGAAQAEFADLLAKVPRDSNLVVLVNAEKAFGSKVGVAEGWRQSYRSNSDQAPLRMPPEASEYVLAATIDLATLSPRRETAVARLESDLPMTVVARLTEGVADKIGGLEALAMPRGGYLVKFGPHEYGLTAPSDRQAASRWVREASGRARADLSPYLAEAAEYPDRVGTEFILALDLAGALGESAVRRALSGSKVLADGGVDLDDAARVLASVRGMTLGVRTTERVVGSLKFDFAEPVDAITTVAKPLLIEVLEEGGVAFEEAYDWAPGTAEKSVRISGEMSVASLRRLMSFLELDAAAIGQPQEGGESIATDPDYQAQQQATLDYFHGIEEHLHDLKREHGAKSYYSIGRWFEKYANRIDRMPILGVDPTVVDFGAHIVSQMRDCVEAIKGAGIQSGARGASVSSSSYYSSDDTGNSGNSLFGGGYGDQVDAVRGQESQRRAIRTEERAKSSTTVRGVVRQMQEDTSRMRRELTQKYQVEF</sequence>
<evidence type="ECO:0000313" key="2">
    <source>
        <dbReference type="EMBL" id="TWT87484.1"/>
    </source>
</evidence>
<name>A0A5C5ZJD3_9BACT</name>